<feature type="transmembrane region" description="Helical" evidence="7">
    <location>
        <begin position="259"/>
        <end position="280"/>
    </location>
</feature>
<dbReference type="PANTHER" id="PTHR30576:SF0">
    <property type="entry name" value="UNDECAPRENYL-PHOSPHATE N-ACETYLGALACTOSAMINYL 1-PHOSPHATE TRANSFERASE-RELATED"/>
    <property type="match status" value="1"/>
</dbReference>
<evidence type="ECO:0000256" key="6">
    <source>
        <dbReference type="ARBA" id="ARBA00023136"/>
    </source>
</evidence>
<dbReference type="EMBL" id="ACJX03000001">
    <property type="protein sequence ID" value="KRT34400.1"/>
    <property type="molecule type" value="Genomic_DNA"/>
</dbReference>
<feature type="transmembrane region" description="Helical" evidence="7">
    <location>
        <begin position="111"/>
        <end position="134"/>
    </location>
</feature>
<feature type="domain" description="Bacterial sugar transferase" evidence="8">
    <location>
        <begin position="254"/>
        <end position="434"/>
    </location>
</feature>
<evidence type="ECO:0000256" key="5">
    <source>
        <dbReference type="ARBA" id="ARBA00022989"/>
    </source>
</evidence>
<dbReference type="Proteomes" id="UP000005273">
    <property type="component" value="Unassembled WGS sequence"/>
</dbReference>
<dbReference type="Pfam" id="PF02397">
    <property type="entry name" value="Bac_transf"/>
    <property type="match status" value="1"/>
</dbReference>
<dbReference type="STRING" id="592015.HMPREF1705_04269"/>
<evidence type="ECO:0000313" key="9">
    <source>
        <dbReference type="EMBL" id="KRT34400.1"/>
    </source>
</evidence>
<accession>A0A0T5X803</accession>
<dbReference type="NCBIfam" id="TIGR03025">
    <property type="entry name" value="EPS_sugtrans"/>
    <property type="match status" value="1"/>
</dbReference>
<evidence type="ECO:0000256" key="4">
    <source>
        <dbReference type="ARBA" id="ARBA00022692"/>
    </source>
</evidence>
<dbReference type="InterPro" id="IPR003362">
    <property type="entry name" value="Bact_transf"/>
</dbReference>
<dbReference type="GO" id="GO:0016020">
    <property type="term" value="C:membrane"/>
    <property type="evidence" value="ECO:0007669"/>
    <property type="project" value="UniProtKB-SubCell"/>
</dbReference>
<evidence type="ECO:0000256" key="1">
    <source>
        <dbReference type="ARBA" id="ARBA00004141"/>
    </source>
</evidence>
<evidence type="ECO:0000256" key="3">
    <source>
        <dbReference type="ARBA" id="ARBA00022679"/>
    </source>
</evidence>
<dbReference type="AlphaFoldDB" id="A0A0T5X803"/>
<comment type="caution">
    <text evidence="9">The sequence shown here is derived from an EMBL/GenBank/DDBJ whole genome shotgun (WGS) entry which is preliminary data.</text>
</comment>
<keyword evidence="10" id="KW-1185">Reference proteome</keyword>
<evidence type="ECO:0000256" key="2">
    <source>
        <dbReference type="ARBA" id="ARBA00006464"/>
    </source>
</evidence>
<protein>
    <submittedName>
        <fullName evidence="9">Exopolysaccharide biosynthesis polyprenyl glycosylphosphotransferase</fullName>
    </submittedName>
</protein>
<comment type="subcellular location">
    <subcellularLocation>
        <location evidence="1">Membrane</location>
        <topology evidence="1">Multi-pass membrane protein</topology>
    </subcellularLocation>
</comment>
<dbReference type="eggNOG" id="COG2148">
    <property type="taxonomic scope" value="Bacteria"/>
</dbReference>
<keyword evidence="3 9" id="KW-0808">Transferase</keyword>
<name>A0A0T5X803_9BACT</name>
<keyword evidence="5 7" id="KW-1133">Transmembrane helix</keyword>
<keyword evidence="4 7" id="KW-0812">Transmembrane</keyword>
<feature type="transmembrane region" description="Helical" evidence="7">
    <location>
        <begin position="81"/>
        <end position="105"/>
    </location>
</feature>
<comment type="similarity">
    <text evidence="2">Belongs to the bacterial sugar transferase family.</text>
</comment>
<dbReference type="GO" id="GO:0016780">
    <property type="term" value="F:phosphotransferase activity, for other substituted phosphate groups"/>
    <property type="evidence" value="ECO:0007669"/>
    <property type="project" value="TreeGrafter"/>
</dbReference>
<organism evidence="9 10">
    <name type="scientific">Acetomicrobium hydrogeniformans ATCC BAA-1850</name>
    <dbReference type="NCBI Taxonomy" id="592015"/>
    <lineage>
        <taxon>Bacteria</taxon>
        <taxon>Thermotogati</taxon>
        <taxon>Synergistota</taxon>
        <taxon>Synergistia</taxon>
        <taxon>Synergistales</taxon>
        <taxon>Acetomicrobiaceae</taxon>
        <taxon>Acetomicrobium</taxon>
    </lineage>
</organism>
<sequence length="456" mass="52291">MRISRPKSDGSFLKIFEFILYVLIAVGGLYLSYFIRFGSHPPLINLIPFYQNIPYIVLTSAVIFYIFNITSTAKKSLYENVIIIVASLFLIDTLTLAIMFLSRGFSFPRSIFIIGFITQCVFILITKILILSIIKRTKKQQKILIIAPGENSNLLADSFTRDTGENHIEYALGSVNNNTYYLIDYVDKVYVDSNIPYNDKLDLIKYCSVKDKVIYIVPGLLEIAMMNSKTKNHGDVLLLKVEPLGLSFEQRVMKRVMDVVLSAIGLILTSPLFLIIALMIKLEDRGPVFYRQKRITENNRIFEIYKFRTMVVDAEKYTGPVLAMENDPRILKVGRFLRATRLDELPQLINVLKGEMSIVGPRPERPHFVEQFNEEIEEFKYRVLVKAGITGLAQILGRYTTKPDNKAKYDLLYIRNYSLLLDIRIMINTLKILFCKDKSAGVRDEDKGIKLPGVRS</sequence>
<evidence type="ECO:0000313" key="10">
    <source>
        <dbReference type="Proteomes" id="UP000005273"/>
    </source>
</evidence>
<gene>
    <name evidence="9" type="ORF">HMPREF1705_04269</name>
</gene>
<dbReference type="RefSeq" id="WP_009200717.1">
    <property type="nucleotide sequence ID" value="NZ_ACJX03000001.1"/>
</dbReference>
<feature type="transmembrane region" description="Helical" evidence="7">
    <location>
        <begin position="12"/>
        <end position="33"/>
    </location>
</feature>
<feature type="transmembrane region" description="Helical" evidence="7">
    <location>
        <begin position="53"/>
        <end position="69"/>
    </location>
</feature>
<proteinExistence type="inferred from homology"/>
<dbReference type="OrthoDB" id="9808602at2"/>
<reference evidence="10" key="1">
    <citation type="submission" date="2012-09" db="EMBL/GenBank/DDBJ databases">
        <authorList>
            <person name="Weinstock G."/>
            <person name="Sodergren E."/>
            <person name="Clifton S."/>
            <person name="Fulton L."/>
            <person name="Fulton B."/>
            <person name="Courtney L."/>
            <person name="Fronick C."/>
            <person name="Harrison M."/>
            <person name="Strong C."/>
            <person name="Farmer C."/>
            <person name="Delehaunty K."/>
            <person name="Markovic C."/>
            <person name="Hall O."/>
            <person name="Minx P."/>
            <person name="Tomlinson C."/>
            <person name="Mitreva M."/>
            <person name="Nelson J."/>
            <person name="Hou S."/>
            <person name="Wollam A."/>
            <person name="Pepin K.H."/>
            <person name="Johnson M."/>
            <person name="Bhonagiri V."/>
            <person name="Nash W.E."/>
            <person name="Suruliraj S."/>
            <person name="Warren W."/>
            <person name="Chinwalla A."/>
            <person name="Mardis E.R."/>
            <person name="Wilson R.K."/>
        </authorList>
    </citation>
    <scope>NUCLEOTIDE SEQUENCE [LARGE SCALE GENOMIC DNA]</scope>
    <source>
        <strain evidence="10">OS1</strain>
    </source>
</reference>
<dbReference type="InterPro" id="IPR017475">
    <property type="entry name" value="EPS_sugar_tfrase"/>
</dbReference>
<dbReference type="PANTHER" id="PTHR30576">
    <property type="entry name" value="COLANIC BIOSYNTHESIS UDP-GLUCOSE LIPID CARRIER TRANSFERASE"/>
    <property type="match status" value="1"/>
</dbReference>
<keyword evidence="6 7" id="KW-0472">Membrane</keyword>
<evidence type="ECO:0000256" key="7">
    <source>
        <dbReference type="SAM" id="Phobius"/>
    </source>
</evidence>
<evidence type="ECO:0000259" key="8">
    <source>
        <dbReference type="Pfam" id="PF02397"/>
    </source>
</evidence>